<dbReference type="InterPro" id="IPR037171">
    <property type="entry name" value="NagB/RpiA_transferase-like"/>
</dbReference>
<evidence type="ECO:0000256" key="5">
    <source>
        <dbReference type="ARBA" id="ARBA00022917"/>
    </source>
</evidence>
<reference evidence="10" key="1">
    <citation type="submission" date="2023-10" db="EMBL/GenBank/DDBJ databases">
        <title>Genome assembly of Pristionchus species.</title>
        <authorList>
            <person name="Yoshida K."/>
            <person name="Sommer R.J."/>
        </authorList>
    </citation>
    <scope>NUCLEOTIDE SEQUENCE</scope>
    <source>
        <strain evidence="10">RS0144</strain>
    </source>
</reference>
<protein>
    <recommendedName>
        <fullName evidence="6">Translation initiation factor eIF2B subunit beta</fullName>
    </recommendedName>
    <alternativeName>
        <fullName evidence="7">eIF2B GDP-GTP exchange factor subunit beta</fullName>
    </alternativeName>
</protein>
<dbReference type="Gene3D" id="3.40.50.10470">
    <property type="entry name" value="Translation initiation factor eif-2b, domain 2"/>
    <property type="match status" value="1"/>
</dbReference>
<comment type="similarity">
    <text evidence="2 9">Belongs to the eIF-2B alpha/beta/delta subunits family.</text>
</comment>
<accession>A0AAV5U099</accession>
<sequence length="354" mass="38673">LVAVIMAHVEAPLVLDFNEIRSTFVHNLAKGHQRENSLKIAQASVNYIRKIIAQEKYENIDELLEVLRNHLRYAISLAPTELVVRNVFLIAMKLAREENTRALIGVDKEVGNPYDSLNTLWKAEEGSLNASAAGKKMRKGLIAAVKEILVELDSSRESIVSRVADVLQLNDTVLTYGVNSSPTLRLFLENARRTIKMRQILSVSASLEDPLCPDYASSISLRDVAGAMTDVTKVLLPVSVVFPDGSALMPSGCLSIAHAAARHAVPVYGIAAFYKIAPFFSADSAAAVNAQGAIGLPVKLADSLRHRVILSPIFDVVPAHLLSLYISNSGAVLPSHIYRLIADYYHPEDLTEEL</sequence>
<evidence type="ECO:0000256" key="3">
    <source>
        <dbReference type="ARBA" id="ARBA00022490"/>
    </source>
</evidence>
<dbReference type="Proteomes" id="UP001432027">
    <property type="component" value="Unassembled WGS sequence"/>
</dbReference>
<evidence type="ECO:0000313" key="11">
    <source>
        <dbReference type="Proteomes" id="UP001432027"/>
    </source>
</evidence>
<evidence type="ECO:0000256" key="9">
    <source>
        <dbReference type="RuleBase" id="RU003814"/>
    </source>
</evidence>
<dbReference type="GO" id="GO:0005851">
    <property type="term" value="C:eukaryotic translation initiation factor 2B complex"/>
    <property type="evidence" value="ECO:0007669"/>
    <property type="project" value="TreeGrafter"/>
</dbReference>
<dbReference type="InterPro" id="IPR000649">
    <property type="entry name" value="IF-2B-related"/>
</dbReference>
<keyword evidence="3" id="KW-0963">Cytoplasm</keyword>
<comment type="subcellular location">
    <subcellularLocation>
        <location evidence="1">Cytoplasm</location>
        <location evidence="1">Cytosol</location>
    </subcellularLocation>
</comment>
<evidence type="ECO:0000313" key="10">
    <source>
        <dbReference type="EMBL" id="GMT00266.1"/>
    </source>
</evidence>
<dbReference type="SUPFAM" id="SSF100950">
    <property type="entry name" value="NagB/RpiA/CoA transferase-like"/>
    <property type="match status" value="1"/>
</dbReference>
<keyword evidence="4" id="KW-0396">Initiation factor</keyword>
<proteinExistence type="inferred from homology"/>
<dbReference type="InterPro" id="IPR042529">
    <property type="entry name" value="IF_2B-like_C"/>
</dbReference>
<evidence type="ECO:0000256" key="4">
    <source>
        <dbReference type="ARBA" id="ARBA00022540"/>
    </source>
</evidence>
<evidence type="ECO:0000256" key="8">
    <source>
        <dbReference type="ARBA" id="ARBA00046432"/>
    </source>
</evidence>
<dbReference type="GO" id="GO:0005829">
    <property type="term" value="C:cytosol"/>
    <property type="evidence" value="ECO:0007669"/>
    <property type="project" value="UniProtKB-SubCell"/>
</dbReference>
<gene>
    <name evidence="10" type="ORF">PENTCL1PPCAC_22440</name>
</gene>
<dbReference type="AlphaFoldDB" id="A0AAV5U099"/>
<evidence type="ECO:0000256" key="1">
    <source>
        <dbReference type="ARBA" id="ARBA00004514"/>
    </source>
</evidence>
<dbReference type="GO" id="GO:0003743">
    <property type="term" value="F:translation initiation factor activity"/>
    <property type="evidence" value="ECO:0007669"/>
    <property type="project" value="UniProtKB-KW"/>
</dbReference>
<dbReference type="PANTHER" id="PTHR45859:SF1">
    <property type="entry name" value="TRANSLATION INITIATION FACTOR EIF-2B SUBUNIT BETA"/>
    <property type="match status" value="1"/>
</dbReference>
<feature type="non-terminal residue" evidence="10">
    <location>
        <position position="1"/>
    </location>
</feature>
<evidence type="ECO:0000256" key="6">
    <source>
        <dbReference type="ARBA" id="ARBA00044122"/>
    </source>
</evidence>
<evidence type="ECO:0000256" key="7">
    <source>
        <dbReference type="ARBA" id="ARBA00044228"/>
    </source>
</evidence>
<dbReference type="GO" id="GO:0005085">
    <property type="term" value="F:guanyl-nucleotide exchange factor activity"/>
    <property type="evidence" value="ECO:0007669"/>
    <property type="project" value="TreeGrafter"/>
</dbReference>
<organism evidence="10 11">
    <name type="scientific">Pristionchus entomophagus</name>
    <dbReference type="NCBI Taxonomy" id="358040"/>
    <lineage>
        <taxon>Eukaryota</taxon>
        <taxon>Metazoa</taxon>
        <taxon>Ecdysozoa</taxon>
        <taxon>Nematoda</taxon>
        <taxon>Chromadorea</taxon>
        <taxon>Rhabditida</taxon>
        <taxon>Rhabditina</taxon>
        <taxon>Diplogasteromorpha</taxon>
        <taxon>Diplogasteroidea</taxon>
        <taxon>Neodiplogasteridae</taxon>
        <taxon>Pristionchus</taxon>
    </lineage>
</organism>
<dbReference type="Pfam" id="PF01008">
    <property type="entry name" value="IF-2B"/>
    <property type="match status" value="2"/>
</dbReference>
<keyword evidence="5" id="KW-0648">Protein biosynthesis</keyword>
<comment type="caution">
    <text evidence="10">The sequence shown here is derived from an EMBL/GenBank/DDBJ whole genome shotgun (WGS) entry which is preliminary data.</text>
</comment>
<keyword evidence="11" id="KW-1185">Reference proteome</keyword>
<dbReference type="PANTHER" id="PTHR45859">
    <property type="entry name" value="TRANSLATION INITIATION FACTOR EIF-2B SUBUNIT BETA"/>
    <property type="match status" value="1"/>
</dbReference>
<comment type="subunit">
    <text evidence="8">Component of the translation initiation factor 2B (eIF2B) complex which is a heterodecamer of two sets of five different subunits: alpha, beta, gamma, delta and epsilon. Subunits alpha, beta and delta comprise a regulatory subcomplex and subunits epsilon and gamma comprise a catalytic subcomplex. Within the complex, the hexameric regulatory complex resides at the center, with the two heterodimeric catalytic subcomplexes bound on opposite sides.</text>
</comment>
<dbReference type="InterPro" id="IPR051855">
    <property type="entry name" value="eIF2B_beta_subunit"/>
</dbReference>
<name>A0AAV5U099_9BILA</name>
<evidence type="ECO:0000256" key="2">
    <source>
        <dbReference type="ARBA" id="ARBA00007251"/>
    </source>
</evidence>
<dbReference type="EMBL" id="BTSX01000005">
    <property type="protein sequence ID" value="GMT00266.1"/>
    <property type="molecule type" value="Genomic_DNA"/>
</dbReference>